<evidence type="ECO:0000313" key="3">
    <source>
        <dbReference type="Proteomes" id="UP000568050"/>
    </source>
</evidence>
<dbReference type="Proteomes" id="UP000568050">
    <property type="component" value="Unassembled WGS sequence"/>
</dbReference>
<reference evidence="2 3" key="1">
    <citation type="submission" date="2020-08" db="EMBL/GenBank/DDBJ databases">
        <title>Sequencing the genomes of 1000 actinobacteria strains.</title>
        <authorList>
            <person name="Klenk H.-P."/>
        </authorList>
    </citation>
    <scope>NUCLEOTIDE SEQUENCE [LARGE SCALE GENOMIC DNA]</scope>
    <source>
        <strain evidence="2 3">DSM 23040</strain>
    </source>
</reference>
<dbReference type="EMBL" id="JACHWP010000001">
    <property type="protein sequence ID" value="MBB3022297.1"/>
    <property type="molecule type" value="Genomic_DNA"/>
</dbReference>
<organism evidence="2 3">
    <name type="scientific">Helcobacillus massiliensis</name>
    <dbReference type="NCBI Taxonomy" id="521392"/>
    <lineage>
        <taxon>Bacteria</taxon>
        <taxon>Bacillati</taxon>
        <taxon>Actinomycetota</taxon>
        <taxon>Actinomycetes</taxon>
        <taxon>Micrococcales</taxon>
        <taxon>Dermabacteraceae</taxon>
        <taxon>Helcobacillus</taxon>
    </lineage>
</organism>
<dbReference type="RefSeq" id="WP_183374216.1">
    <property type="nucleotide sequence ID" value="NZ_CBCSFZ010000005.1"/>
</dbReference>
<evidence type="ECO:0008006" key="4">
    <source>
        <dbReference type="Google" id="ProtNLM"/>
    </source>
</evidence>
<protein>
    <recommendedName>
        <fullName evidence="4">DUF3710 domain-containing protein</fullName>
    </recommendedName>
</protein>
<feature type="region of interest" description="Disordered" evidence="1">
    <location>
        <begin position="1"/>
        <end position="60"/>
    </location>
</feature>
<evidence type="ECO:0000256" key="1">
    <source>
        <dbReference type="SAM" id="MobiDB-lite"/>
    </source>
</evidence>
<evidence type="ECO:0000313" key="2">
    <source>
        <dbReference type="EMBL" id="MBB3022297.1"/>
    </source>
</evidence>
<comment type="caution">
    <text evidence="2">The sequence shown here is derived from an EMBL/GenBank/DDBJ whole genome shotgun (WGS) entry which is preliminary data.</text>
</comment>
<accession>A0A839QY19</accession>
<dbReference type="InterPro" id="IPR022183">
    <property type="entry name" value="DUF3710"/>
</dbReference>
<dbReference type="Pfam" id="PF12502">
    <property type="entry name" value="DUF3710"/>
    <property type="match status" value="1"/>
</dbReference>
<keyword evidence="3" id="KW-1185">Reference proteome</keyword>
<feature type="compositionally biased region" description="Low complexity" evidence="1">
    <location>
        <begin position="24"/>
        <end position="50"/>
    </location>
</feature>
<sequence length="252" mass="27388">MKRLFSRRKKDETAAEASDAFVQPAQADGAPDPAAAAEETATDAPATEPMPAGPFDIADAPEGQARIDFGGLQVLPIDGLQISVDAERETRRLTGLNLVYRDTLIQLQAFAAPRRGGLWEDVRGRLRASLTAQDATTETRQGEFGTELHARIPVSSENSQARTYRPMRFIGVDGPRWMLRAVVSGQALRDDEIREDVERIIRSTVVVRGSGPMAPTEVIELSMPGATTDTTERNPYADVAHIQPGPAIAETR</sequence>
<dbReference type="AlphaFoldDB" id="A0A839QY19"/>
<gene>
    <name evidence="2" type="ORF">FHX50_000545</name>
</gene>
<name>A0A839QY19_9MICO</name>
<proteinExistence type="predicted"/>